<evidence type="ECO:0000313" key="2">
    <source>
        <dbReference type="EMBL" id="EMF57112.1"/>
    </source>
</evidence>
<name>M3DJV0_9ACTN</name>
<protein>
    <submittedName>
        <fullName evidence="2">Uncharacterized protein</fullName>
    </submittedName>
</protein>
<proteinExistence type="predicted"/>
<dbReference type="Proteomes" id="UP000030760">
    <property type="component" value="Unassembled WGS sequence"/>
</dbReference>
<organism evidence="2 3">
    <name type="scientific">Streptomyces bottropensis ATCC 25435</name>
    <dbReference type="NCBI Taxonomy" id="1054862"/>
    <lineage>
        <taxon>Bacteria</taxon>
        <taxon>Bacillati</taxon>
        <taxon>Actinomycetota</taxon>
        <taxon>Actinomycetes</taxon>
        <taxon>Kitasatosporales</taxon>
        <taxon>Streptomycetaceae</taxon>
        <taxon>Streptomyces</taxon>
    </lineage>
</organism>
<sequence length="50" mass="5491">MAAETADSVSDSRCAAPRTDPTSATATKARKREVVVIPIPHHLEHLLRRQ</sequence>
<evidence type="ECO:0000256" key="1">
    <source>
        <dbReference type="SAM" id="MobiDB-lite"/>
    </source>
</evidence>
<evidence type="ECO:0000313" key="3">
    <source>
        <dbReference type="Proteomes" id="UP000030760"/>
    </source>
</evidence>
<gene>
    <name evidence="2" type="ORF">SBD_1648</name>
</gene>
<accession>M3DJV0</accession>
<reference evidence="3" key="1">
    <citation type="journal article" date="2013" name="Genome Announc.">
        <title>Draft Genome Sequence of Streptomyces bottropensis ATCC 25435, a Bottromycin-Producing Actinomycete.</title>
        <authorList>
            <person name="Zhang H."/>
            <person name="Zhou W."/>
            <person name="Zhuang Y."/>
            <person name="Liang X."/>
            <person name="Liu T."/>
        </authorList>
    </citation>
    <scope>NUCLEOTIDE SEQUENCE [LARGE SCALE GENOMIC DNA]</scope>
    <source>
        <strain evidence="3">ATCC 25435</strain>
    </source>
</reference>
<feature type="region of interest" description="Disordered" evidence="1">
    <location>
        <begin position="1"/>
        <end position="29"/>
    </location>
</feature>
<dbReference type="AlphaFoldDB" id="M3DJV0"/>
<dbReference type="EMBL" id="KB405058">
    <property type="protein sequence ID" value="EMF57112.1"/>
    <property type="molecule type" value="Genomic_DNA"/>
</dbReference>